<protein>
    <submittedName>
        <fullName evidence="12">Si:ch211-215k15.4</fullName>
    </submittedName>
</protein>
<name>A0A087Y3U5_POEFO</name>
<evidence type="ECO:0000256" key="2">
    <source>
        <dbReference type="ARBA" id="ARBA00004613"/>
    </source>
</evidence>
<sequence>MRCIVLFHLLLLFGMYSAQNYKNLALRGEATQAHPYFGADNHTAEMSNPWWRVDLLDSYVITQIIVTNRGDCCEERINGAEIRIGNSNQSNGVENPLAATISSMPRGASQTINITGGMEGRYVTVVIPGSKKILTLCEVEVYGHFVPSKNLALRGKATESSHYRGELGGFVDAYKAIDGNRNPNLRKGSCTHTERESNPWWRVDLLDSYVITQVIVTNRGDCGEERINGANIHIGNSLQNNGVENPRAAIISSIPSGTSQVINIPGHMEGRYVTIVIPGSDQVLTLCEVEVYGYRAPTGENLALLGKATQSSQYQIGDASKAIDGNRRNSVFH</sequence>
<evidence type="ECO:0000256" key="4">
    <source>
        <dbReference type="ARBA" id="ARBA00011233"/>
    </source>
</evidence>
<dbReference type="EMBL" id="AYCK01013215">
    <property type="status" value="NOT_ANNOTATED_CDS"/>
    <property type="molecule type" value="Genomic_DNA"/>
</dbReference>
<keyword evidence="7" id="KW-0430">Lectin</keyword>
<dbReference type="GO" id="GO:0005576">
    <property type="term" value="C:extracellular region"/>
    <property type="evidence" value="ECO:0007669"/>
    <property type="project" value="UniProtKB-SubCell"/>
</dbReference>
<dbReference type="Pfam" id="PF22633">
    <property type="entry name" value="F5_F8_type_C_2"/>
    <property type="match status" value="2"/>
</dbReference>
<keyword evidence="5" id="KW-0964">Secreted</keyword>
<feature type="domain" description="Fucolectin tachylectin-4 pentraxin-1" evidence="11">
    <location>
        <begin position="21"/>
        <end position="147"/>
    </location>
</feature>
<evidence type="ECO:0000256" key="10">
    <source>
        <dbReference type="SAM" id="SignalP"/>
    </source>
</evidence>
<reference evidence="12" key="3">
    <citation type="submission" date="2025-09" db="UniProtKB">
        <authorList>
            <consortium name="Ensembl"/>
        </authorList>
    </citation>
    <scope>IDENTIFICATION</scope>
</reference>
<comment type="subunit">
    <text evidence="4">Homotrimer.</text>
</comment>
<feature type="domain" description="Fucolectin tachylectin-4 pentraxin-1" evidence="11">
    <location>
        <begin position="148"/>
        <end position="297"/>
    </location>
</feature>
<evidence type="ECO:0000256" key="8">
    <source>
        <dbReference type="ARBA" id="ARBA00022837"/>
    </source>
</evidence>
<evidence type="ECO:0000256" key="7">
    <source>
        <dbReference type="ARBA" id="ARBA00022734"/>
    </source>
</evidence>
<keyword evidence="13" id="KW-1185">Reference proteome</keyword>
<dbReference type="Ensembl" id="ENSPFOT00000012715.2">
    <property type="protein sequence ID" value="ENSPFOP00000012698.2"/>
    <property type="gene ID" value="ENSPFOG00000012655.2"/>
</dbReference>
<dbReference type="AlphaFoldDB" id="A0A087Y3U5"/>
<dbReference type="EMBL" id="AYCK01013216">
    <property type="status" value="NOT_ANNOTATED_CDS"/>
    <property type="molecule type" value="Genomic_DNA"/>
</dbReference>
<dbReference type="SMART" id="SM00607">
    <property type="entry name" value="FTP"/>
    <property type="match status" value="2"/>
</dbReference>
<feature type="chain" id="PRO_5001833947" evidence="10">
    <location>
        <begin position="19"/>
        <end position="333"/>
    </location>
</feature>
<keyword evidence="9" id="KW-1015">Disulfide bond</keyword>
<keyword evidence="6" id="KW-0479">Metal-binding</keyword>
<dbReference type="InterPro" id="IPR051941">
    <property type="entry name" value="BG_Antigen-Binding_Lectin"/>
</dbReference>
<evidence type="ECO:0000256" key="6">
    <source>
        <dbReference type="ARBA" id="ARBA00022723"/>
    </source>
</evidence>
<evidence type="ECO:0000256" key="9">
    <source>
        <dbReference type="ARBA" id="ARBA00023157"/>
    </source>
</evidence>
<reference evidence="13" key="1">
    <citation type="submission" date="2013-10" db="EMBL/GenBank/DDBJ databases">
        <authorList>
            <person name="Schartl M."/>
            <person name="Warren W."/>
        </authorList>
    </citation>
    <scope>NUCLEOTIDE SEQUENCE [LARGE SCALE GENOMIC DNA]</scope>
    <source>
        <strain evidence="13">female</strain>
    </source>
</reference>
<evidence type="ECO:0000256" key="1">
    <source>
        <dbReference type="ARBA" id="ARBA00002219"/>
    </source>
</evidence>
<feature type="signal peptide" evidence="10">
    <location>
        <begin position="1"/>
        <end position="18"/>
    </location>
</feature>
<dbReference type="GO" id="GO:0001868">
    <property type="term" value="P:regulation of complement activation, lectin pathway"/>
    <property type="evidence" value="ECO:0007669"/>
    <property type="project" value="UniProtKB-ARBA"/>
</dbReference>
<dbReference type="InterPro" id="IPR008979">
    <property type="entry name" value="Galactose-bd-like_sf"/>
</dbReference>
<dbReference type="STRING" id="48698.ENSPFOP00000012698"/>
<comment type="subcellular location">
    <subcellularLocation>
        <location evidence="2">Secreted</location>
    </subcellularLocation>
</comment>
<dbReference type="PANTHER" id="PTHR45713">
    <property type="entry name" value="FTP DOMAIN-CONTAINING PROTEIN"/>
    <property type="match status" value="1"/>
</dbReference>
<dbReference type="SUPFAM" id="SSF49785">
    <property type="entry name" value="Galactose-binding domain-like"/>
    <property type="match status" value="2"/>
</dbReference>
<dbReference type="Gene3D" id="2.60.120.260">
    <property type="entry name" value="Galactose-binding domain-like"/>
    <property type="match status" value="3"/>
</dbReference>
<dbReference type="PANTHER" id="PTHR45713:SF8">
    <property type="entry name" value="SI:CH211-215K15.4"/>
    <property type="match status" value="1"/>
</dbReference>
<accession>A0A087Y3U5</accession>
<evidence type="ECO:0000313" key="12">
    <source>
        <dbReference type="Ensembl" id="ENSPFOP00000012698.2"/>
    </source>
</evidence>
<proteinExistence type="inferred from homology"/>
<dbReference type="GO" id="GO:0042806">
    <property type="term" value="F:fucose binding"/>
    <property type="evidence" value="ECO:0007669"/>
    <property type="project" value="UniProtKB-ARBA"/>
</dbReference>
<evidence type="ECO:0000313" key="13">
    <source>
        <dbReference type="Proteomes" id="UP000028760"/>
    </source>
</evidence>
<reference evidence="12" key="2">
    <citation type="submission" date="2025-08" db="UniProtKB">
        <authorList>
            <consortium name="Ensembl"/>
        </authorList>
    </citation>
    <scope>IDENTIFICATION</scope>
</reference>
<evidence type="ECO:0000256" key="5">
    <source>
        <dbReference type="ARBA" id="ARBA00022525"/>
    </source>
</evidence>
<dbReference type="EMBL" id="AYCK01013214">
    <property type="status" value="NOT_ANNOTATED_CDS"/>
    <property type="molecule type" value="Genomic_DNA"/>
</dbReference>
<comment type="similarity">
    <text evidence="3">Belongs to the fucolectin family.</text>
</comment>
<comment type="function">
    <text evidence="1">Acts as a defensive agent. Recognizes blood group fucosylated oligosaccharides including A, B, H and Lewis B-type antigens. Does not recognize Lewis A antigen and has low affinity for monovalent haptens.</text>
</comment>
<dbReference type="GO" id="GO:0046872">
    <property type="term" value="F:metal ion binding"/>
    <property type="evidence" value="ECO:0007669"/>
    <property type="project" value="UniProtKB-KW"/>
</dbReference>
<organism evidence="12 13">
    <name type="scientific">Poecilia formosa</name>
    <name type="common">Amazon molly</name>
    <name type="synonym">Limia formosa</name>
    <dbReference type="NCBI Taxonomy" id="48698"/>
    <lineage>
        <taxon>Eukaryota</taxon>
        <taxon>Metazoa</taxon>
        <taxon>Chordata</taxon>
        <taxon>Craniata</taxon>
        <taxon>Vertebrata</taxon>
        <taxon>Euteleostomi</taxon>
        <taxon>Actinopterygii</taxon>
        <taxon>Neopterygii</taxon>
        <taxon>Teleostei</taxon>
        <taxon>Neoteleostei</taxon>
        <taxon>Acanthomorphata</taxon>
        <taxon>Ovalentaria</taxon>
        <taxon>Atherinomorphae</taxon>
        <taxon>Cyprinodontiformes</taxon>
        <taxon>Poeciliidae</taxon>
        <taxon>Poeciliinae</taxon>
        <taxon>Poecilia</taxon>
    </lineage>
</organism>
<dbReference type="InterPro" id="IPR006585">
    <property type="entry name" value="FTP1"/>
</dbReference>
<dbReference type="GO" id="GO:0010185">
    <property type="term" value="P:regulation of cellular defense response"/>
    <property type="evidence" value="ECO:0007669"/>
    <property type="project" value="UniProtKB-ARBA"/>
</dbReference>
<dbReference type="GeneTree" id="ENSGT01060000248575"/>
<evidence type="ECO:0000256" key="3">
    <source>
        <dbReference type="ARBA" id="ARBA00010147"/>
    </source>
</evidence>
<dbReference type="Proteomes" id="UP000028760">
    <property type="component" value="Unassembled WGS sequence"/>
</dbReference>
<keyword evidence="8" id="KW-0106">Calcium</keyword>
<evidence type="ECO:0000259" key="11">
    <source>
        <dbReference type="SMART" id="SM00607"/>
    </source>
</evidence>
<keyword evidence="10" id="KW-0732">Signal</keyword>